<gene>
    <name evidence="1" type="ORF">MEUPH1_LOCUS13298</name>
</gene>
<protein>
    <submittedName>
        <fullName evidence="1">Uncharacterized protein</fullName>
    </submittedName>
</protein>
<dbReference type="Proteomes" id="UP001160148">
    <property type="component" value="Unassembled WGS sequence"/>
</dbReference>
<accession>A0AAV0WP73</accession>
<evidence type="ECO:0000313" key="2">
    <source>
        <dbReference type="Proteomes" id="UP001160148"/>
    </source>
</evidence>
<dbReference type="EMBL" id="CARXXK010000002">
    <property type="protein sequence ID" value="CAI6357700.1"/>
    <property type="molecule type" value="Genomic_DNA"/>
</dbReference>
<sequence length="100" mass="10606">MARLTSQALTLIAPEPTGLSRVRDLCGWPRGGCGSIALVEGRVLDRGNNTKPPTLHTKLMKYHKCVSFGPLTGAWAPSSPTGTGFSRVTKHGGVNLATYD</sequence>
<evidence type="ECO:0000313" key="1">
    <source>
        <dbReference type="EMBL" id="CAI6357700.1"/>
    </source>
</evidence>
<reference evidence="1 2" key="1">
    <citation type="submission" date="2023-01" db="EMBL/GenBank/DDBJ databases">
        <authorList>
            <person name="Whitehead M."/>
        </authorList>
    </citation>
    <scope>NUCLEOTIDE SEQUENCE [LARGE SCALE GENOMIC DNA]</scope>
</reference>
<keyword evidence="2" id="KW-1185">Reference proteome</keyword>
<comment type="caution">
    <text evidence="1">The sequence shown here is derived from an EMBL/GenBank/DDBJ whole genome shotgun (WGS) entry which is preliminary data.</text>
</comment>
<proteinExistence type="predicted"/>
<organism evidence="1 2">
    <name type="scientific">Macrosiphum euphorbiae</name>
    <name type="common">potato aphid</name>
    <dbReference type="NCBI Taxonomy" id="13131"/>
    <lineage>
        <taxon>Eukaryota</taxon>
        <taxon>Metazoa</taxon>
        <taxon>Ecdysozoa</taxon>
        <taxon>Arthropoda</taxon>
        <taxon>Hexapoda</taxon>
        <taxon>Insecta</taxon>
        <taxon>Pterygota</taxon>
        <taxon>Neoptera</taxon>
        <taxon>Paraneoptera</taxon>
        <taxon>Hemiptera</taxon>
        <taxon>Sternorrhyncha</taxon>
        <taxon>Aphidomorpha</taxon>
        <taxon>Aphidoidea</taxon>
        <taxon>Aphididae</taxon>
        <taxon>Macrosiphini</taxon>
        <taxon>Macrosiphum</taxon>
    </lineage>
</organism>
<dbReference type="AlphaFoldDB" id="A0AAV0WP73"/>
<name>A0AAV0WP73_9HEMI</name>